<dbReference type="AlphaFoldDB" id="Q5DGI0"/>
<evidence type="ECO:0000313" key="1">
    <source>
        <dbReference type="EMBL" id="AAW25076.1"/>
    </source>
</evidence>
<dbReference type="EMBL" id="AY813344">
    <property type="protein sequence ID" value="AAW25076.1"/>
    <property type="molecule type" value="mRNA"/>
</dbReference>
<organism evidence="1">
    <name type="scientific">Schistosoma japonicum</name>
    <name type="common">Blood fluke</name>
    <dbReference type="NCBI Taxonomy" id="6182"/>
    <lineage>
        <taxon>Eukaryota</taxon>
        <taxon>Metazoa</taxon>
        <taxon>Spiralia</taxon>
        <taxon>Lophotrochozoa</taxon>
        <taxon>Platyhelminthes</taxon>
        <taxon>Trematoda</taxon>
        <taxon>Digenea</taxon>
        <taxon>Strigeidida</taxon>
        <taxon>Schistosomatoidea</taxon>
        <taxon>Schistosomatidae</taxon>
        <taxon>Schistosoma</taxon>
    </lineage>
</organism>
<sequence length="118" mass="13734">MGLLASFICLYIVLRRYFSSIRYNRKGYTLTVVEVDEVVAPKVNNSPKFLPVRQSRHRKTPVSLTNHKNDTISNWQMNGYENPAYKFTSNSTSRFTATTNKHHLGLFHQNDSFDDFEI</sequence>
<name>Q5DGI0_SCHJA</name>
<reference evidence="1" key="2">
    <citation type="journal article" date="2006" name="PLoS Pathog.">
        <title>New perspectives on host-parasite interplay by comparative transcriptomic and proteomic analyses of Schistosoma japonicum.</title>
        <authorList>
            <person name="Liu F."/>
            <person name="Lu J."/>
            <person name="Hu W."/>
            <person name="Wang S.Y."/>
            <person name="Cui S.J."/>
            <person name="Chi M."/>
            <person name="Yan Q."/>
            <person name="Wang X.R."/>
            <person name="Song H.D."/>
            <person name="Xu X.N."/>
            <person name="Wang J.J."/>
            <person name="Zhang X.L."/>
            <person name="Zhang X."/>
            <person name="Wang Z.Q."/>
            <person name="Xue C.L."/>
            <person name="Brindley P.J."/>
            <person name="McManus D.P."/>
            <person name="Yang P.Y."/>
            <person name="Feng Z."/>
            <person name="Chen Z."/>
            <person name="Han Z.G."/>
        </authorList>
    </citation>
    <scope>NUCLEOTIDE SEQUENCE</scope>
</reference>
<proteinExistence type="evidence at transcript level"/>
<accession>Q5DGI0</accession>
<protein>
    <submittedName>
        <fullName evidence="1">SJCHGC02200 protein</fullName>
    </submittedName>
</protein>
<reference evidence="1" key="1">
    <citation type="submission" date="2004-11" db="EMBL/GenBank/DDBJ databases">
        <title>The full-length cDNA sequences of Schistosoma japonicum genes.</title>
        <authorList>
            <person name="Han Z."/>
        </authorList>
    </citation>
    <scope>NUCLEOTIDE SEQUENCE</scope>
</reference>